<name>A0A918KF09_9ACTN</name>
<sequence>MTDDADLSDLLTLRLGYLVKHAYLQLAAFLGDALEPFGVHPRELGVLSVIAADGAERSQNELASAIGMDRTTMVAVIDDLEDRGLVERHRSPRDRRRNVVTLTEAGAACLRNAEQARAEAERAYLAPLDEDAAQALADTLRTLYEAHAGTHAGSARAHPVQGPGAAACALPAREAGGARGK</sequence>
<protein>
    <submittedName>
        <fullName evidence="2">MarR family transcriptional regulator</fullName>
    </submittedName>
</protein>
<dbReference type="InterPro" id="IPR036388">
    <property type="entry name" value="WH-like_DNA-bd_sf"/>
</dbReference>
<dbReference type="Gene3D" id="1.10.10.10">
    <property type="entry name" value="Winged helix-like DNA-binding domain superfamily/Winged helix DNA-binding domain"/>
    <property type="match status" value="1"/>
</dbReference>
<evidence type="ECO:0000313" key="3">
    <source>
        <dbReference type="Proteomes" id="UP000619244"/>
    </source>
</evidence>
<dbReference type="EMBL" id="BMVU01000003">
    <property type="protein sequence ID" value="GGX59768.1"/>
    <property type="molecule type" value="Genomic_DNA"/>
</dbReference>
<evidence type="ECO:0000313" key="2">
    <source>
        <dbReference type="EMBL" id="GGX59768.1"/>
    </source>
</evidence>
<dbReference type="Proteomes" id="UP000619244">
    <property type="component" value="Unassembled WGS sequence"/>
</dbReference>
<reference evidence="2" key="2">
    <citation type="submission" date="2020-09" db="EMBL/GenBank/DDBJ databases">
        <authorList>
            <person name="Sun Q."/>
            <person name="Ohkuma M."/>
        </authorList>
    </citation>
    <scope>NUCLEOTIDE SEQUENCE</scope>
    <source>
        <strain evidence="2">JCM 4790</strain>
    </source>
</reference>
<reference evidence="2" key="1">
    <citation type="journal article" date="2014" name="Int. J. Syst. Evol. Microbiol.">
        <title>Complete genome sequence of Corynebacterium casei LMG S-19264T (=DSM 44701T), isolated from a smear-ripened cheese.</title>
        <authorList>
            <consortium name="US DOE Joint Genome Institute (JGI-PGF)"/>
            <person name="Walter F."/>
            <person name="Albersmeier A."/>
            <person name="Kalinowski J."/>
            <person name="Ruckert C."/>
        </authorList>
    </citation>
    <scope>NUCLEOTIDE SEQUENCE</scope>
    <source>
        <strain evidence="2">JCM 4790</strain>
    </source>
</reference>
<dbReference type="InterPro" id="IPR000835">
    <property type="entry name" value="HTH_MarR-typ"/>
</dbReference>
<proteinExistence type="predicted"/>
<feature type="domain" description="HTH marR-type" evidence="1">
    <location>
        <begin position="12"/>
        <end position="145"/>
    </location>
</feature>
<dbReference type="Pfam" id="PF12802">
    <property type="entry name" value="MarR_2"/>
    <property type="match status" value="1"/>
</dbReference>
<dbReference type="SMART" id="SM00347">
    <property type="entry name" value="HTH_MARR"/>
    <property type="match status" value="1"/>
</dbReference>
<dbReference type="PROSITE" id="PS50995">
    <property type="entry name" value="HTH_MARR_2"/>
    <property type="match status" value="1"/>
</dbReference>
<keyword evidence="3" id="KW-1185">Reference proteome</keyword>
<accession>A0A918KF09</accession>
<evidence type="ECO:0000259" key="1">
    <source>
        <dbReference type="PROSITE" id="PS50995"/>
    </source>
</evidence>
<dbReference type="InterPro" id="IPR039422">
    <property type="entry name" value="MarR/SlyA-like"/>
</dbReference>
<dbReference type="PANTHER" id="PTHR33164">
    <property type="entry name" value="TRANSCRIPTIONAL REGULATOR, MARR FAMILY"/>
    <property type="match status" value="1"/>
</dbReference>
<dbReference type="GO" id="GO:0006950">
    <property type="term" value="P:response to stress"/>
    <property type="evidence" value="ECO:0007669"/>
    <property type="project" value="TreeGrafter"/>
</dbReference>
<comment type="caution">
    <text evidence="2">The sequence shown here is derived from an EMBL/GenBank/DDBJ whole genome shotgun (WGS) entry which is preliminary data.</text>
</comment>
<dbReference type="RefSeq" id="WP_190189176.1">
    <property type="nucleotide sequence ID" value="NZ_BMVU01000003.1"/>
</dbReference>
<organism evidence="2 3">
    <name type="scientific">Streptomyces minutiscleroticus</name>
    <dbReference type="NCBI Taxonomy" id="68238"/>
    <lineage>
        <taxon>Bacteria</taxon>
        <taxon>Bacillati</taxon>
        <taxon>Actinomycetota</taxon>
        <taxon>Actinomycetes</taxon>
        <taxon>Kitasatosporales</taxon>
        <taxon>Streptomycetaceae</taxon>
        <taxon>Streptomyces</taxon>
    </lineage>
</organism>
<dbReference type="PRINTS" id="PR00598">
    <property type="entry name" value="HTHMARR"/>
</dbReference>
<dbReference type="AlphaFoldDB" id="A0A918KF09"/>
<dbReference type="GO" id="GO:0003700">
    <property type="term" value="F:DNA-binding transcription factor activity"/>
    <property type="evidence" value="ECO:0007669"/>
    <property type="project" value="InterPro"/>
</dbReference>
<dbReference type="PANTHER" id="PTHR33164:SF43">
    <property type="entry name" value="HTH-TYPE TRANSCRIPTIONAL REPRESSOR YETL"/>
    <property type="match status" value="1"/>
</dbReference>
<dbReference type="InterPro" id="IPR036390">
    <property type="entry name" value="WH_DNA-bd_sf"/>
</dbReference>
<dbReference type="SUPFAM" id="SSF46785">
    <property type="entry name" value="Winged helix' DNA-binding domain"/>
    <property type="match status" value="1"/>
</dbReference>
<gene>
    <name evidence="2" type="ORF">GCM10010358_12830</name>
</gene>